<dbReference type="AlphaFoldDB" id="A0A5C6VKV1"/>
<dbReference type="InterPro" id="IPR012910">
    <property type="entry name" value="Plug_dom"/>
</dbReference>
<evidence type="ECO:0000256" key="6">
    <source>
        <dbReference type="ARBA" id="ARBA00023237"/>
    </source>
</evidence>
<comment type="caution">
    <text evidence="10">The sequence shown here is derived from an EMBL/GenBank/DDBJ whole genome shotgun (WGS) entry which is preliminary data.</text>
</comment>
<dbReference type="GO" id="GO:0009279">
    <property type="term" value="C:cell outer membrane"/>
    <property type="evidence" value="ECO:0007669"/>
    <property type="project" value="UniProtKB-SubCell"/>
</dbReference>
<dbReference type="GO" id="GO:0004435">
    <property type="term" value="F:phosphatidylinositol-4,5-bisphosphate phospholipase C activity"/>
    <property type="evidence" value="ECO:0007669"/>
    <property type="project" value="InterPro"/>
</dbReference>
<dbReference type="OrthoDB" id="9803050at2"/>
<dbReference type="Proteomes" id="UP000321168">
    <property type="component" value="Unassembled WGS sequence"/>
</dbReference>
<proteinExistence type="inferred from homology"/>
<evidence type="ECO:0000259" key="9">
    <source>
        <dbReference type="PROSITE" id="PS50008"/>
    </source>
</evidence>
<evidence type="ECO:0000256" key="5">
    <source>
        <dbReference type="ARBA" id="ARBA00023136"/>
    </source>
</evidence>
<dbReference type="EMBL" id="VORB01000001">
    <property type="protein sequence ID" value="TXC85401.1"/>
    <property type="molecule type" value="Genomic_DNA"/>
</dbReference>
<dbReference type="InterPro" id="IPR036942">
    <property type="entry name" value="Beta-barrel_TonB_sf"/>
</dbReference>
<keyword evidence="8" id="KW-0732">Signal</keyword>
<accession>A0A5C6VKV1</accession>
<name>A0A5C6VKV1_9FLAO</name>
<reference evidence="10 11" key="1">
    <citation type="submission" date="2019-08" db="EMBL/GenBank/DDBJ databases">
        <title>Genome of Luteibaculum oceani JCM 18817.</title>
        <authorList>
            <person name="Bowman J.P."/>
        </authorList>
    </citation>
    <scope>NUCLEOTIDE SEQUENCE [LARGE SCALE GENOMIC DNA]</scope>
    <source>
        <strain evidence="10 11">JCM 18817</strain>
    </source>
</reference>
<comment type="subcellular location">
    <subcellularLocation>
        <location evidence="1 7">Cell outer membrane</location>
        <topology evidence="1 7">Multi-pass membrane protein</topology>
    </subcellularLocation>
</comment>
<feature type="domain" description="PI-PLC Y-box" evidence="9">
    <location>
        <begin position="403"/>
        <end position="452"/>
    </location>
</feature>
<organism evidence="10 11">
    <name type="scientific">Luteibaculum oceani</name>
    <dbReference type="NCBI Taxonomy" id="1294296"/>
    <lineage>
        <taxon>Bacteria</taxon>
        <taxon>Pseudomonadati</taxon>
        <taxon>Bacteroidota</taxon>
        <taxon>Flavobacteriia</taxon>
        <taxon>Flavobacteriales</taxon>
        <taxon>Luteibaculaceae</taxon>
        <taxon>Luteibaculum</taxon>
    </lineage>
</organism>
<feature type="chain" id="PRO_5022940152" evidence="8">
    <location>
        <begin position="31"/>
        <end position="792"/>
    </location>
</feature>
<evidence type="ECO:0000256" key="1">
    <source>
        <dbReference type="ARBA" id="ARBA00004571"/>
    </source>
</evidence>
<dbReference type="Gene3D" id="2.40.170.20">
    <property type="entry name" value="TonB-dependent receptor, beta-barrel domain"/>
    <property type="match status" value="1"/>
</dbReference>
<keyword evidence="5 7" id="KW-0472">Membrane</keyword>
<dbReference type="InterPro" id="IPR039426">
    <property type="entry name" value="TonB-dep_rcpt-like"/>
</dbReference>
<dbReference type="Pfam" id="PF07715">
    <property type="entry name" value="Plug"/>
    <property type="match status" value="1"/>
</dbReference>
<dbReference type="GO" id="GO:0035556">
    <property type="term" value="P:intracellular signal transduction"/>
    <property type="evidence" value="ECO:0007669"/>
    <property type="project" value="InterPro"/>
</dbReference>
<evidence type="ECO:0000313" key="11">
    <source>
        <dbReference type="Proteomes" id="UP000321168"/>
    </source>
</evidence>
<comment type="similarity">
    <text evidence="7">Belongs to the TonB-dependent receptor family.</text>
</comment>
<dbReference type="PROSITE" id="PS52016">
    <property type="entry name" value="TONB_DEPENDENT_REC_3"/>
    <property type="match status" value="1"/>
</dbReference>
<dbReference type="PROSITE" id="PS50008">
    <property type="entry name" value="PIPLC_Y_DOMAIN"/>
    <property type="match status" value="1"/>
</dbReference>
<keyword evidence="2 7" id="KW-0813">Transport</keyword>
<dbReference type="Pfam" id="PF13715">
    <property type="entry name" value="CarbopepD_reg_2"/>
    <property type="match status" value="1"/>
</dbReference>
<evidence type="ECO:0000256" key="7">
    <source>
        <dbReference type="PROSITE-ProRule" id="PRU01360"/>
    </source>
</evidence>
<dbReference type="SUPFAM" id="SSF49464">
    <property type="entry name" value="Carboxypeptidase regulatory domain-like"/>
    <property type="match status" value="1"/>
</dbReference>
<dbReference type="InterPro" id="IPR008969">
    <property type="entry name" value="CarboxyPept-like_regulatory"/>
</dbReference>
<dbReference type="SUPFAM" id="SSF56935">
    <property type="entry name" value="Porins"/>
    <property type="match status" value="1"/>
</dbReference>
<evidence type="ECO:0000256" key="2">
    <source>
        <dbReference type="ARBA" id="ARBA00022448"/>
    </source>
</evidence>
<keyword evidence="11" id="KW-1185">Reference proteome</keyword>
<dbReference type="InterPro" id="IPR001711">
    <property type="entry name" value="PLipase_C_Pinositol-sp_Y"/>
</dbReference>
<evidence type="ECO:0000256" key="8">
    <source>
        <dbReference type="SAM" id="SignalP"/>
    </source>
</evidence>
<gene>
    <name evidence="10" type="ORF">FRX97_01890</name>
</gene>
<feature type="signal peptide" evidence="8">
    <location>
        <begin position="1"/>
        <end position="30"/>
    </location>
</feature>
<sequence>MALKKIAKTMQHYFKFLLFLFWGATITASAQDKKVISGTVTDANSGESLVGATVFISELKLGTSTNDYGYFSIELNPGSYTLIFNYVGYQSQSLPIDLTENLNKIKIELSPSEIGLSEVEITADRDQQSHVRDVQMSSVNLPIEQIKKIPAFLGEVDIIKAIQLLPGVATAGEGHSGFFVRGGSADQNLILLDEANVYNAAHLFGFFSVFNPDAIKDVQLYKGGIPSRYGGRLASVLDIKMNEGNLKHFEGTGGIGLLSSRLTLQGPIKKDKASFLVSGRRTYADLFLKLSNNEALNNNQLYFYDFNVKSNYTLDDKNRLYLSGYFGRDIFGVQDGLAKIGWGNATGTLRWNHIFNQKLFANLTGIYSKYDYNLGSKEGLETFDWTSRIEDFNLKYDVGYYQNPKSTWRVGAQVIHHNFQPGEISINLDSTRFDYKLDRTKAIETGIYIEREQDISPRLKVKYGLRHSALLNIGKGVSYNLNETYEVTDTLNHPKGKIYNRYGGFEPRLAARYSLSEISSLKFSYNRMRQYAQLASNATASSPLDIWFLASPNVKPQLADQIAIGYFSSFRKWKIEYSAELYYKDMRNAIDFKNQAQLLLNNQLEAELRFGRARAYGLEVFVKKDWGKLNGFLSYTLSRTEKLIDVDETLPGIEIFPAKYDKTHDISLVASYQINKRVSVGMNFVYATGLAATFPSGKFLYKGITIPTYTSRNGGRFPAYHRMDFSLTLKPKQKEKPKKYTSEWVFGVYNVYNRHNTYTINFKESNSNPNQLVAEKFYLFPVLPSVTYNFKF</sequence>
<keyword evidence="6 7" id="KW-0998">Cell outer membrane</keyword>
<dbReference type="GO" id="GO:0006629">
    <property type="term" value="P:lipid metabolic process"/>
    <property type="evidence" value="ECO:0007669"/>
    <property type="project" value="InterPro"/>
</dbReference>
<keyword evidence="10" id="KW-0675">Receptor</keyword>
<keyword evidence="3 7" id="KW-1134">Transmembrane beta strand</keyword>
<dbReference type="Gene3D" id="2.170.130.10">
    <property type="entry name" value="TonB-dependent receptor, plug domain"/>
    <property type="match status" value="1"/>
</dbReference>
<evidence type="ECO:0000313" key="10">
    <source>
        <dbReference type="EMBL" id="TXC85401.1"/>
    </source>
</evidence>
<dbReference type="Gene3D" id="2.60.40.1120">
    <property type="entry name" value="Carboxypeptidase-like, regulatory domain"/>
    <property type="match status" value="1"/>
</dbReference>
<evidence type="ECO:0000256" key="3">
    <source>
        <dbReference type="ARBA" id="ARBA00022452"/>
    </source>
</evidence>
<evidence type="ECO:0000256" key="4">
    <source>
        <dbReference type="ARBA" id="ARBA00022692"/>
    </source>
</evidence>
<protein>
    <submittedName>
        <fullName evidence="10">TonB-dependent receptor</fullName>
    </submittedName>
</protein>
<dbReference type="InterPro" id="IPR037066">
    <property type="entry name" value="Plug_dom_sf"/>
</dbReference>
<keyword evidence="4 7" id="KW-0812">Transmembrane</keyword>